<feature type="region of interest" description="Disordered" evidence="1">
    <location>
        <begin position="81"/>
        <end position="102"/>
    </location>
</feature>
<dbReference type="Proteomes" id="UP000679352">
    <property type="component" value="Chromosome"/>
</dbReference>
<proteinExistence type="predicted"/>
<accession>A0A975S2Q0</accession>
<evidence type="ECO:0000313" key="4">
    <source>
        <dbReference type="Proteomes" id="UP000679352"/>
    </source>
</evidence>
<evidence type="ECO:0000256" key="1">
    <source>
        <dbReference type="SAM" id="MobiDB-lite"/>
    </source>
</evidence>
<evidence type="ECO:0000313" key="3">
    <source>
        <dbReference type="EMBL" id="QWK91641.1"/>
    </source>
</evidence>
<keyword evidence="4" id="KW-1185">Reference proteome</keyword>
<reference evidence="3" key="1">
    <citation type="submission" date="2021-06" db="EMBL/GenBank/DDBJ databases">
        <title>Direct submission.</title>
        <authorList>
            <person name="Lee C.-S."/>
            <person name="Jin L."/>
        </authorList>
    </citation>
    <scope>NUCLEOTIDE SEQUENCE</scope>
    <source>
        <strain evidence="3">Con5</strain>
    </source>
</reference>
<gene>
    <name evidence="3" type="ORF">KM031_07165</name>
</gene>
<sequence length="546" mass="56961">MATGAELTYTTGISAMSAANTIFGAGTTVTGASWSQSGGLLGGLLGNGNGVGTSAALYSNGQLSPGVLPGNEGLILSTGNARDFTQSSGDPNRVAGTSTDSNGVNNNSQFNAIAGSNTYDAVWLDVDFIPSGDMMTMKFVFASEEYPEYISSQFNDVVGVWVNGTHVPVSVGNGSTAVNNINANTQPNLFRSNTGDAYNTEMDGFTLTLSLDMVVNRGVVNSIRIGISDTSDAQYDSNLLIAADSVQTALVARDDAYTINAYGTTTITPLANDHGPGGGTLRITHINGVAVSAGQTVTLPSGQQVTLNADGTFTVLGDGQTENVAFTYTAGNGGGVSDTALVTLNSIPCFVAGTRILTPEGERRVEDLLPGDLVMTHDDGPQPLRWSGQRSVAAQGKLAPIRIAAGTFGTHRTLWVSPQHRVLLRDRLAELLFGEPEVLIAAKDLVNGRSVTVQPGGTVTYVHLLFDCHQVIYSEGLATESFLPGPQTTRSFEQEIVAEIRSLFPALDPDTGFGYSPAARRTLRSFEAQVLIAAAKAPPAATARAA</sequence>
<dbReference type="Pfam" id="PF17963">
    <property type="entry name" value="Big_9"/>
    <property type="match status" value="1"/>
</dbReference>
<organism evidence="3 4">
    <name type="scientific">Gemmobacter fulvus</name>
    <dbReference type="NCBI Taxonomy" id="2840474"/>
    <lineage>
        <taxon>Bacteria</taxon>
        <taxon>Pseudomonadati</taxon>
        <taxon>Pseudomonadota</taxon>
        <taxon>Alphaproteobacteria</taxon>
        <taxon>Rhodobacterales</taxon>
        <taxon>Paracoccaceae</taxon>
        <taxon>Gemmobacter</taxon>
    </lineage>
</organism>
<protein>
    <submittedName>
        <fullName evidence="3">Hint domain-containing protein</fullName>
    </submittedName>
</protein>
<dbReference type="EMBL" id="CP076361">
    <property type="protein sequence ID" value="QWK91641.1"/>
    <property type="molecule type" value="Genomic_DNA"/>
</dbReference>
<dbReference type="AlphaFoldDB" id="A0A975S2Q0"/>
<dbReference type="CDD" id="cd00081">
    <property type="entry name" value="Hint"/>
    <property type="match status" value="1"/>
</dbReference>
<dbReference type="KEGG" id="gfu:KM031_07165"/>
<dbReference type="Pfam" id="PF13403">
    <property type="entry name" value="Hint_2"/>
    <property type="match status" value="1"/>
</dbReference>
<feature type="domain" description="Hint" evidence="2">
    <location>
        <begin position="347"/>
        <end position="455"/>
    </location>
</feature>
<dbReference type="SUPFAM" id="SSF51294">
    <property type="entry name" value="Hedgehog/intein (Hint) domain"/>
    <property type="match status" value="1"/>
</dbReference>
<name>A0A975S2Q0_9RHOB</name>
<dbReference type="Gene3D" id="2.170.16.10">
    <property type="entry name" value="Hedgehog/Intein (Hint) domain"/>
    <property type="match status" value="1"/>
</dbReference>
<dbReference type="InterPro" id="IPR028992">
    <property type="entry name" value="Hedgehog/Intein_dom"/>
</dbReference>
<dbReference type="SMART" id="SM00306">
    <property type="entry name" value="HintN"/>
    <property type="match status" value="1"/>
</dbReference>
<dbReference type="NCBIfam" id="NF038133">
    <property type="entry name" value="choice_anch_L"/>
    <property type="match status" value="1"/>
</dbReference>
<dbReference type="InterPro" id="IPR003587">
    <property type="entry name" value="Hint_dom_N"/>
</dbReference>
<dbReference type="InterPro" id="IPR049804">
    <property type="entry name" value="Choice_anch_L"/>
</dbReference>
<evidence type="ECO:0000259" key="2">
    <source>
        <dbReference type="SMART" id="SM00306"/>
    </source>
</evidence>
<dbReference type="InterPro" id="IPR036844">
    <property type="entry name" value="Hint_dom_sf"/>
</dbReference>